<feature type="binding site" evidence="2">
    <location>
        <position position="63"/>
    </location>
    <ligand>
        <name>ATP</name>
        <dbReference type="ChEBI" id="CHEBI:30616"/>
    </ligand>
</feature>
<dbReference type="SUPFAM" id="SSF52402">
    <property type="entry name" value="Adenine nucleotide alpha hydrolases-like"/>
    <property type="match status" value="1"/>
</dbReference>
<dbReference type="PIRSF" id="PIRSF004976">
    <property type="entry name" value="ATPase_YdaO"/>
    <property type="match status" value="1"/>
</dbReference>
<gene>
    <name evidence="4" type="ORF">ENO26_08145</name>
</gene>
<feature type="binding site" evidence="2">
    <location>
        <position position="153"/>
    </location>
    <ligand>
        <name>ATP</name>
        <dbReference type="ChEBI" id="CHEBI:30616"/>
    </ligand>
</feature>
<dbReference type="GO" id="GO:0002143">
    <property type="term" value="P:tRNA wobble position uridine thiolation"/>
    <property type="evidence" value="ECO:0007669"/>
    <property type="project" value="TreeGrafter"/>
</dbReference>
<dbReference type="InterPro" id="IPR000541">
    <property type="entry name" value="Ncs6/Tuc1/Ctu1"/>
</dbReference>
<evidence type="ECO:0000256" key="1">
    <source>
        <dbReference type="ARBA" id="ARBA00022679"/>
    </source>
</evidence>
<keyword evidence="2" id="KW-0067">ATP-binding</keyword>
<dbReference type="InterPro" id="IPR011063">
    <property type="entry name" value="TilS/TtcA_N"/>
</dbReference>
<dbReference type="Pfam" id="PF01171">
    <property type="entry name" value="ATP_bind_3"/>
    <property type="match status" value="1"/>
</dbReference>
<reference evidence="4" key="1">
    <citation type="journal article" date="2020" name="mSystems">
        <title>Genome- and Community-Level Interaction Insights into Carbon Utilization and Element Cycling Functions of Hydrothermarchaeota in Hydrothermal Sediment.</title>
        <authorList>
            <person name="Zhou Z."/>
            <person name="Liu Y."/>
            <person name="Xu W."/>
            <person name="Pan J."/>
            <person name="Luo Z.H."/>
            <person name="Li M."/>
        </authorList>
    </citation>
    <scope>NUCLEOTIDE SEQUENCE [LARGE SCALE GENOMIC DNA]</scope>
    <source>
        <strain evidence="4">SpSt-125</strain>
    </source>
</reference>
<dbReference type="EMBL" id="DSEU01000056">
    <property type="protein sequence ID" value="HEM67512.1"/>
    <property type="molecule type" value="Genomic_DNA"/>
</dbReference>
<sequence length="299" mass="34531">MKLCKNCLFEDVKQRILEQVKKYDMILPEDRILIGISGGKDSYVLLRFLPEIHPSSKLFGLMIEEGIKGYNRAETFSFVKSSCHELGIDCVITSIKEVLKYSVDEFMSLQIKRCNSIKISACTFCGIARRRILNVYARSHGMNKVATGHNLDDEVQTYLINILRGDIMRLIQLHPLSIVHSPLLVKRIKPLRTIYEYETAFIAYMEGFRFQETECPYIVERPTLRTKIRELIKEIERIDPSAQLKFLNEVDKALEPLVKMRNMDSVNLPRCSQCGEPTAPGRNICKFCELIDNVLNIQY</sequence>
<keyword evidence="2" id="KW-0547">Nucleotide-binding</keyword>
<evidence type="ECO:0000259" key="3">
    <source>
        <dbReference type="Pfam" id="PF01171"/>
    </source>
</evidence>
<feature type="binding site" evidence="2">
    <location>
        <position position="148"/>
    </location>
    <ligand>
        <name>ATP</name>
        <dbReference type="ChEBI" id="CHEBI:30616"/>
    </ligand>
</feature>
<dbReference type="Gene3D" id="3.40.50.620">
    <property type="entry name" value="HUPs"/>
    <property type="match status" value="1"/>
</dbReference>
<keyword evidence="1" id="KW-0808">Transferase</keyword>
<proteinExistence type="predicted"/>
<dbReference type="PANTHER" id="PTHR11807:SF12">
    <property type="entry name" value="CYTOPLASMIC TRNA 2-THIOLATION PROTEIN 1"/>
    <property type="match status" value="1"/>
</dbReference>
<protein>
    <submittedName>
        <fullName evidence="4">TIGR00269 family protein</fullName>
    </submittedName>
</protein>
<dbReference type="GO" id="GO:0002144">
    <property type="term" value="C:cytosolic tRNA wobble base thiouridylase complex"/>
    <property type="evidence" value="ECO:0007669"/>
    <property type="project" value="TreeGrafter"/>
</dbReference>
<comment type="caution">
    <text evidence="4">The sequence shown here is derived from an EMBL/GenBank/DDBJ whole genome shotgun (WGS) entry which is preliminary data.</text>
</comment>
<feature type="domain" description="tRNA(Ile)-lysidine/2-thiocytidine synthase N-terminal" evidence="3">
    <location>
        <begin position="32"/>
        <end position="170"/>
    </location>
</feature>
<dbReference type="NCBIfam" id="TIGR00269">
    <property type="entry name" value="TIGR00269 family protein"/>
    <property type="match status" value="1"/>
</dbReference>
<dbReference type="GO" id="GO:0005524">
    <property type="term" value="F:ATP binding"/>
    <property type="evidence" value="ECO:0007669"/>
    <property type="project" value="UniProtKB-KW"/>
</dbReference>
<name>A0A7J2U5N2_9CREN</name>
<accession>A0A7J2U5N2</accession>
<dbReference type="GO" id="GO:0016740">
    <property type="term" value="F:transferase activity"/>
    <property type="evidence" value="ECO:0007669"/>
    <property type="project" value="UniProtKB-KW"/>
</dbReference>
<feature type="binding site" evidence="2">
    <location>
        <begin position="35"/>
        <end position="37"/>
    </location>
    <ligand>
        <name>ATP</name>
        <dbReference type="ChEBI" id="CHEBI:30616"/>
    </ligand>
</feature>
<organism evidence="4">
    <name type="scientific">Ignisphaera aggregans</name>
    <dbReference type="NCBI Taxonomy" id="334771"/>
    <lineage>
        <taxon>Archaea</taxon>
        <taxon>Thermoproteota</taxon>
        <taxon>Thermoprotei</taxon>
        <taxon>Desulfurococcales</taxon>
        <taxon>Desulfurococcaceae</taxon>
        <taxon>Ignisphaera</taxon>
    </lineage>
</organism>
<dbReference type="PANTHER" id="PTHR11807">
    <property type="entry name" value="ATPASES OF THE PP SUPERFAMILY-RELATED"/>
    <property type="match status" value="1"/>
</dbReference>
<evidence type="ECO:0000313" key="4">
    <source>
        <dbReference type="EMBL" id="HEM67512.1"/>
    </source>
</evidence>
<dbReference type="AlphaFoldDB" id="A0A7J2U5N2"/>
<feature type="binding site" evidence="2">
    <location>
        <position position="41"/>
    </location>
    <ligand>
        <name>ATP</name>
        <dbReference type="ChEBI" id="CHEBI:30616"/>
    </ligand>
</feature>
<dbReference type="GO" id="GO:0000049">
    <property type="term" value="F:tRNA binding"/>
    <property type="evidence" value="ECO:0007669"/>
    <property type="project" value="InterPro"/>
</dbReference>
<dbReference type="InterPro" id="IPR014729">
    <property type="entry name" value="Rossmann-like_a/b/a_fold"/>
</dbReference>
<evidence type="ECO:0000256" key="2">
    <source>
        <dbReference type="PIRSR" id="PIRSR004976-51"/>
    </source>
</evidence>
<dbReference type="InterPro" id="IPR035107">
    <property type="entry name" value="tRNA_thiolation_TtcA_Ctu1"/>
</dbReference>